<keyword evidence="4 6" id="KW-1133">Transmembrane helix</keyword>
<dbReference type="PANTHER" id="PTHR32196:SF72">
    <property type="entry name" value="RIBOSE IMPORT PERMEASE PROTEIN RBSC"/>
    <property type="match status" value="1"/>
</dbReference>
<evidence type="ECO:0000256" key="6">
    <source>
        <dbReference type="SAM" id="Phobius"/>
    </source>
</evidence>
<gene>
    <name evidence="7" type="ORF">SAMN04488078_104714</name>
</gene>
<feature type="transmembrane region" description="Helical" evidence="6">
    <location>
        <begin position="258"/>
        <end position="278"/>
    </location>
</feature>
<feature type="transmembrane region" description="Helical" evidence="6">
    <location>
        <begin position="105"/>
        <end position="126"/>
    </location>
</feature>
<sequence>MTTTTPEAPRSALSRIVAAGTHQRVLAFASLIVLLIGFSIASPNFMQTSNMIAILQATSVNGVLAIAVTLVIITGGIDLSVGTMMTFCAVITGVVLTYAGMPLPLGVMAAVLTGAACGACSGTFVAKMAIPPFIATLGMMLILKGLSLVISGTRPIYFNDTPGFSEISRGSLIGEIIPAVPIPNGVLILFIVAAVTAYILNRTVLGRYCFALGSNEESVRLSGVNTDRWKIAIYALAGSIVGIAGLLIASRLNSAQPALGLGYELEAIAAVVIGGTSLSGGRGSILGSLIGALIMAVLTNGLRVLSVAQEWQTVVTGAIIILAVYADMMRRKKVK</sequence>
<feature type="transmembrane region" description="Helical" evidence="6">
    <location>
        <begin position="51"/>
        <end position="72"/>
    </location>
</feature>
<evidence type="ECO:0000256" key="1">
    <source>
        <dbReference type="ARBA" id="ARBA00004651"/>
    </source>
</evidence>
<comment type="subcellular location">
    <subcellularLocation>
        <location evidence="1">Cell membrane</location>
        <topology evidence="1">Multi-pass membrane protein</topology>
    </subcellularLocation>
</comment>
<feature type="transmembrane region" description="Helical" evidence="6">
    <location>
        <begin position="133"/>
        <end position="156"/>
    </location>
</feature>
<reference evidence="7 8" key="1">
    <citation type="submission" date="2017-06" db="EMBL/GenBank/DDBJ databases">
        <authorList>
            <person name="Kim H.J."/>
            <person name="Triplett B.A."/>
        </authorList>
    </citation>
    <scope>NUCLEOTIDE SEQUENCE [LARGE SCALE GENOMIC DNA]</scope>
    <source>
        <strain evidence="7 8">DSM 11445</strain>
    </source>
</reference>
<dbReference type="PANTHER" id="PTHR32196">
    <property type="entry name" value="ABC TRANSPORTER PERMEASE PROTEIN YPHD-RELATED-RELATED"/>
    <property type="match status" value="1"/>
</dbReference>
<evidence type="ECO:0000313" key="7">
    <source>
        <dbReference type="EMBL" id="SNS98814.1"/>
    </source>
</evidence>
<dbReference type="OrthoDB" id="192433at2"/>
<feature type="transmembrane region" description="Helical" evidence="6">
    <location>
        <begin position="79"/>
        <end position="99"/>
    </location>
</feature>
<dbReference type="EMBL" id="FZON01000047">
    <property type="protein sequence ID" value="SNS98814.1"/>
    <property type="molecule type" value="Genomic_DNA"/>
</dbReference>
<evidence type="ECO:0000256" key="4">
    <source>
        <dbReference type="ARBA" id="ARBA00022989"/>
    </source>
</evidence>
<dbReference type="GO" id="GO:0022857">
    <property type="term" value="F:transmembrane transporter activity"/>
    <property type="evidence" value="ECO:0007669"/>
    <property type="project" value="InterPro"/>
</dbReference>
<feature type="transmembrane region" description="Helical" evidence="6">
    <location>
        <begin position="25"/>
        <end position="45"/>
    </location>
</feature>
<feature type="transmembrane region" description="Helical" evidence="6">
    <location>
        <begin position="176"/>
        <end position="200"/>
    </location>
</feature>
<evidence type="ECO:0000256" key="2">
    <source>
        <dbReference type="ARBA" id="ARBA00022475"/>
    </source>
</evidence>
<organism evidence="7 8">
    <name type="scientific">Antarctobacter heliothermus</name>
    <dbReference type="NCBI Taxonomy" id="74033"/>
    <lineage>
        <taxon>Bacteria</taxon>
        <taxon>Pseudomonadati</taxon>
        <taxon>Pseudomonadota</taxon>
        <taxon>Alphaproteobacteria</taxon>
        <taxon>Rhodobacterales</taxon>
        <taxon>Roseobacteraceae</taxon>
        <taxon>Antarctobacter</taxon>
    </lineage>
</organism>
<feature type="transmembrane region" description="Helical" evidence="6">
    <location>
        <begin position="231"/>
        <end position="252"/>
    </location>
</feature>
<dbReference type="CDD" id="cd06579">
    <property type="entry name" value="TM_PBP1_transp_AraH_like"/>
    <property type="match status" value="1"/>
</dbReference>
<evidence type="ECO:0000313" key="8">
    <source>
        <dbReference type="Proteomes" id="UP000198440"/>
    </source>
</evidence>
<evidence type="ECO:0000256" key="5">
    <source>
        <dbReference type="ARBA" id="ARBA00023136"/>
    </source>
</evidence>
<feature type="transmembrane region" description="Helical" evidence="6">
    <location>
        <begin position="311"/>
        <end position="328"/>
    </location>
</feature>
<dbReference type="GO" id="GO:0005886">
    <property type="term" value="C:plasma membrane"/>
    <property type="evidence" value="ECO:0007669"/>
    <property type="project" value="UniProtKB-SubCell"/>
</dbReference>
<dbReference type="RefSeq" id="WP_089279490.1">
    <property type="nucleotide sequence ID" value="NZ_FZON01000047.1"/>
</dbReference>
<dbReference type="InterPro" id="IPR001851">
    <property type="entry name" value="ABC_transp_permease"/>
</dbReference>
<protein>
    <submittedName>
        <fullName evidence="7">Monosaccharide ABC transporter membrane protein, CUT2 family</fullName>
    </submittedName>
</protein>
<accession>A0A239J2C6</accession>
<name>A0A239J2C6_9RHOB</name>
<evidence type="ECO:0000256" key="3">
    <source>
        <dbReference type="ARBA" id="ARBA00022692"/>
    </source>
</evidence>
<keyword evidence="3 6" id="KW-0812">Transmembrane</keyword>
<keyword evidence="5 6" id="KW-0472">Membrane</keyword>
<feature type="transmembrane region" description="Helical" evidence="6">
    <location>
        <begin position="285"/>
        <end position="305"/>
    </location>
</feature>
<dbReference type="Proteomes" id="UP000198440">
    <property type="component" value="Unassembled WGS sequence"/>
</dbReference>
<keyword evidence="2" id="KW-1003">Cell membrane</keyword>
<dbReference type="AlphaFoldDB" id="A0A239J2C6"/>
<proteinExistence type="predicted"/>
<dbReference type="Pfam" id="PF02653">
    <property type="entry name" value="BPD_transp_2"/>
    <property type="match status" value="1"/>
</dbReference>